<dbReference type="EMBL" id="NIBG01000023">
    <property type="protein sequence ID" value="PAB57717.1"/>
    <property type="molecule type" value="Genomic_DNA"/>
</dbReference>
<dbReference type="InterPro" id="IPR051309">
    <property type="entry name" value="ABCF_ATPase"/>
</dbReference>
<comment type="similarity">
    <text evidence="1">Belongs to the ABC transporter superfamily. ABCF family. Translational throttle EttA subfamily.</text>
</comment>
<evidence type="ECO:0000256" key="8">
    <source>
        <dbReference type="ARBA" id="ARBA00022840"/>
    </source>
</evidence>
<evidence type="ECO:0000259" key="13">
    <source>
        <dbReference type="PROSITE" id="PS50893"/>
    </source>
</evidence>
<keyword evidence="15" id="KW-1185">Reference proteome</keyword>
<dbReference type="InterPro" id="IPR017871">
    <property type="entry name" value="ABC_transporter-like_CS"/>
</dbReference>
<evidence type="ECO:0000256" key="1">
    <source>
        <dbReference type="ARBA" id="ARBA00005868"/>
    </source>
</evidence>
<dbReference type="InterPro" id="IPR027417">
    <property type="entry name" value="P-loop_NTPase"/>
</dbReference>
<keyword evidence="2" id="KW-0963">Cytoplasm</keyword>
<evidence type="ECO:0000256" key="11">
    <source>
        <dbReference type="ARBA" id="ARBA00022917"/>
    </source>
</evidence>
<evidence type="ECO:0000256" key="12">
    <source>
        <dbReference type="SAM" id="Coils"/>
    </source>
</evidence>
<dbReference type="InterPro" id="IPR003593">
    <property type="entry name" value="AAA+_ATPase"/>
</dbReference>
<keyword evidence="8" id="KW-0067">ATP-binding</keyword>
<dbReference type="Pfam" id="PF12848">
    <property type="entry name" value="ABC_tran_Xtn"/>
    <property type="match status" value="1"/>
</dbReference>
<dbReference type="GO" id="GO:0003677">
    <property type="term" value="F:DNA binding"/>
    <property type="evidence" value="ECO:0007669"/>
    <property type="project" value="InterPro"/>
</dbReference>
<dbReference type="InterPro" id="IPR032524">
    <property type="entry name" value="ABC_tran_C"/>
</dbReference>
<dbReference type="OrthoDB" id="9801441at2"/>
<keyword evidence="9" id="KW-0810">Translation regulation</keyword>
<dbReference type="PANTHER" id="PTHR42855">
    <property type="entry name" value="ABC TRANSPORTER ATP-BINDING SUBUNIT"/>
    <property type="match status" value="1"/>
</dbReference>
<dbReference type="PROSITE" id="PS00211">
    <property type="entry name" value="ABC_TRANSPORTER_1"/>
    <property type="match status" value="1"/>
</dbReference>
<evidence type="ECO:0000256" key="9">
    <source>
        <dbReference type="ARBA" id="ARBA00022845"/>
    </source>
</evidence>
<dbReference type="SUPFAM" id="SSF52540">
    <property type="entry name" value="P-loop containing nucleoside triphosphate hydrolases"/>
    <property type="match status" value="2"/>
</dbReference>
<keyword evidence="6" id="KW-0547">Nucleotide-binding</keyword>
<dbReference type="Pfam" id="PF16326">
    <property type="entry name" value="ABC_tran_CTD"/>
    <property type="match status" value="1"/>
</dbReference>
<dbReference type="GO" id="GO:0005524">
    <property type="term" value="F:ATP binding"/>
    <property type="evidence" value="ECO:0007669"/>
    <property type="project" value="UniProtKB-KW"/>
</dbReference>
<evidence type="ECO:0000256" key="5">
    <source>
        <dbReference type="ARBA" id="ARBA00022737"/>
    </source>
</evidence>
<dbReference type="FunFam" id="3.40.50.300:FF:000183">
    <property type="entry name" value="ABC transporter ATP-binding protein yjjK"/>
    <property type="match status" value="1"/>
</dbReference>
<keyword evidence="5" id="KW-0677">Repeat</keyword>
<dbReference type="Pfam" id="PF00005">
    <property type="entry name" value="ABC_tran"/>
    <property type="match status" value="2"/>
</dbReference>
<evidence type="ECO:0000313" key="14">
    <source>
        <dbReference type="EMBL" id="PAB57717.1"/>
    </source>
</evidence>
<evidence type="ECO:0000313" key="15">
    <source>
        <dbReference type="Proteomes" id="UP000216024"/>
    </source>
</evidence>
<sequence>MNVLSVENLTKTYGEKILFEDISFTISDTEKIGIIGINGTGKSSLLKIIAGVDSPDSGTMKVPNGIRIEYLPQNPEFDPDATVLKQIFRGESPILKLIREYESTLEEVSENPNNSSLQDKLLKLTDQMNGQDAWELESQVKTVLTKLGITSFNKKMKELSGGQKKRVALASALISPCDLLILDEPTNHMDNMTIDWLENYLANRKGALLMITHDRYFLDRVVNKTLELDKGKMYTYMGNYSYFTEKKLERRDLESSMEKKRQSLYKKELEWIRTGARARTTKQKARIQRFEDLKEKKINIEEENLEISVGHSRLGKKIIEIKNIAKSFPGNDLIKDFTYIFVKEDKIGIVGPNGMGKSTLLNLITEKLSLDGGSIDIGPTVKIGYFSQESQEMNPNLRAIEYIKEVAEFVTTADGTKISASQMMERFLFTSDMQWTYIYKLSGGERRRLYLLSVLMMAPNVLILDEPTNDLDIDTLQVLESYIDEFIGPVITVSHDRYFLDRTCNKILSFEGQGQIVENVGNYSDYMAKQEELTKHIESSSENTKKAPKEKRVRQQKLKFSYKEEKEYETIEADIEKIEEKISSIDEKMQTCTTDFTKLQELAEEKETLEEELLYKLERQEYLDDLAEKIKNQ</sequence>
<evidence type="ECO:0000256" key="7">
    <source>
        <dbReference type="ARBA" id="ARBA00022801"/>
    </source>
</evidence>
<feature type="domain" description="ABC transporter" evidence="13">
    <location>
        <begin position="319"/>
        <end position="537"/>
    </location>
</feature>
<dbReference type="GO" id="GO:0019843">
    <property type="term" value="F:rRNA binding"/>
    <property type="evidence" value="ECO:0007669"/>
    <property type="project" value="UniProtKB-KW"/>
</dbReference>
<comment type="caution">
    <text evidence="14">The sequence shown here is derived from an EMBL/GenBank/DDBJ whole genome shotgun (WGS) entry which is preliminary data.</text>
</comment>
<keyword evidence="12" id="KW-0175">Coiled coil</keyword>
<keyword evidence="3" id="KW-0820">tRNA-binding</keyword>
<accession>A0A267ME15</accession>
<dbReference type="GO" id="GO:0006412">
    <property type="term" value="P:translation"/>
    <property type="evidence" value="ECO:0007669"/>
    <property type="project" value="UniProtKB-KW"/>
</dbReference>
<dbReference type="FunFam" id="3.40.50.300:FF:000011">
    <property type="entry name" value="Putative ABC transporter ATP-binding component"/>
    <property type="match status" value="1"/>
</dbReference>
<keyword evidence="7" id="KW-0378">Hydrolase</keyword>
<evidence type="ECO:0000256" key="10">
    <source>
        <dbReference type="ARBA" id="ARBA00022884"/>
    </source>
</evidence>
<dbReference type="PROSITE" id="PS50893">
    <property type="entry name" value="ABC_TRANSPORTER_2"/>
    <property type="match status" value="2"/>
</dbReference>
<keyword evidence="10" id="KW-0694">RNA-binding</keyword>
<dbReference type="GO" id="GO:0016887">
    <property type="term" value="F:ATP hydrolysis activity"/>
    <property type="evidence" value="ECO:0007669"/>
    <property type="project" value="InterPro"/>
</dbReference>
<keyword evidence="11" id="KW-0648">Protein biosynthesis</keyword>
<gene>
    <name evidence="14" type="ORF">CCE28_18000</name>
</gene>
<proteinExistence type="inferred from homology"/>
<keyword evidence="4" id="KW-0699">rRNA-binding</keyword>
<dbReference type="PANTHER" id="PTHR42855:SF1">
    <property type="entry name" value="ABC TRANSPORTER DOMAIN-CONTAINING PROTEIN"/>
    <property type="match status" value="1"/>
</dbReference>
<protein>
    <submittedName>
        <fullName evidence="14">ABC transporter</fullName>
    </submittedName>
</protein>
<dbReference type="Proteomes" id="UP000216024">
    <property type="component" value="Unassembled WGS sequence"/>
</dbReference>
<dbReference type="CDD" id="cd03221">
    <property type="entry name" value="ABCF_EF-3"/>
    <property type="match status" value="2"/>
</dbReference>
<evidence type="ECO:0000256" key="3">
    <source>
        <dbReference type="ARBA" id="ARBA00022555"/>
    </source>
</evidence>
<dbReference type="InterPro" id="IPR003439">
    <property type="entry name" value="ABC_transporter-like_ATP-bd"/>
</dbReference>
<evidence type="ECO:0000256" key="2">
    <source>
        <dbReference type="ARBA" id="ARBA00022490"/>
    </source>
</evidence>
<dbReference type="AlphaFoldDB" id="A0A267ME15"/>
<feature type="coiled-coil region" evidence="12">
    <location>
        <begin position="561"/>
        <end position="619"/>
    </location>
</feature>
<dbReference type="InterPro" id="IPR037118">
    <property type="entry name" value="Val-tRNA_synth_C_sf"/>
</dbReference>
<reference evidence="14 15" key="1">
    <citation type="submission" date="2017-06" db="EMBL/GenBank/DDBJ databases">
        <title>Draft genome sequence of anaerobic fermentative bacterium Anaeromicrobium sediminis DY2726D isolated from West Pacific Ocean sediments.</title>
        <authorList>
            <person name="Zeng X."/>
        </authorList>
    </citation>
    <scope>NUCLEOTIDE SEQUENCE [LARGE SCALE GENOMIC DNA]</scope>
    <source>
        <strain evidence="14 15">DY2726D</strain>
    </source>
</reference>
<evidence type="ECO:0000256" key="4">
    <source>
        <dbReference type="ARBA" id="ARBA00022730"/>
    </source>
</evidence>
<organism evidence="14 15">
    <name type="scientific">Anaeromicrobium sediminis</name>
    <dbReference type="NCBI Taxonomy" id="1478221"/>
    <lineage>
        <taxon>Bacteria</taxon>
        <taxon>Bacillati</taxon>
        <taxon>Bacillota</taxon>
        <taxon>Clostridia</taxon>
        <taxon>Peptostreptococcales</taxon>
        <taxon>Thermotaleaceae</taxon>
        <taxon>Anaeromicrobium</taxon>
    </lineage>
</organism>
<dbReference type="InterPro" id="IPR032781">
    <property type="entry name" value="ABC_tran_Xtn"/>
</dbReference>
<name>A0A267ME15_9FIRM</name>
<dbReference type="SMART" id="SM00382">
    <property type="entry name" value="AAA"/>
    <property type="match status" value="2"/>
</dbReference>
<dbReference type="Gene3D" id="1.10.287.380">
    <property type="entry name" value="Valyl-tRNA synthetase, C-terminal domain"/>
    <property type="match status" value="1"/>
</dbReference>
<dbReference type="GO" id="GO:0006417">
    <property type="term" value="P:regulation of translation"/>
    <property type="evidence" value="ECO:0007669"/>
    <property type="project" value="UniProtKB-KW"/>
</dbReference>
<dbReference type="GO" id="GO:0000049">
    <property type="term" value="F:tRNA binding"/>
    <property type="evidence" value="ECO:0007669"/>
    <property type="project" value="UniProtKB-KW"/>
</dbReference>
<dbReference type="RefSeq" id="WP_095135122.1">
    <property type="nucleotide sequence ID" value="NZ_NIBG01000023.1"/>
</dbReference>
<evidence type="ECO:0000256" key="6">
    <source>
        <dbReference type="ARBA" id="ARBA00022741"/>
    </source>
</evidence>
<feature type="domain" description="ABC transporter" evidence="13">
    <location>
        <begin position="4"/>
        <end position="255"/>
    </location>
</feature>
<dbReference type="Gene3D" id="3.40.50.300">
    <property type="entry name" value="P-loop containing nucleotide triphosphate hydrolases"/>
    <property type="match status" value="2"/>
</dbReference>